<keyword evidence="2" id="KW-0732">Signal</keyword>
<feature type="compositionally biased region" description="Polar residues" evidence="1">
    <location>
        <begin position="155"/>
        <end position="165"/>
    </location>
</feature>
<dbReference type="Pfam" id="PF01391">
    <property type="entry name" value="Collagen"/>
    <property type="match status" value="1"/>
</dbReference>
<feature type="region of interest" description="Disordered" evidence="1">
    <location>
        <begin position="429"/>
        <end position="548"/>
    </location>
</feature>
<feature type="region of interest" description="Disordered" evidence="1">
    <location>
        <begin position="265"/>
        <end position="288"/>
    </location>
</feature>
<evidence type="ECO:0000313" key="4">
    <source>
        <dbReference type="RefSeq" id="XP_070852697.1"/>
    </source>
</evidence>
<feature type="chain" id="PRO_5045155465" evidence="2">
    <location>
        <begin position="19"/>
        <end position="632"/>
    </location>
</feature>
<reference evidence="4" key="1">
    <citation type="submission" date="2025-08" db="UniProtKB">
        <authorList>
            <consortium name="RefSeq"/>
        </authorList>
    </citation>
    <scope>IDENTIFICATION</scope>
</reference>
<keyword evidence="3" id="KW-1185">Reference proteome</keyword>
<feature type="compositionally biased region" description="Low complexity" evidence="1">
    <location>
        <begin position="516"/>
        <end position="548"/>
    </location>
</feature>
<feature type="compositionally biased region" description="Low complexity" evidence="1">
    <location>
        <begin position="265"/>
        <end position="278"/>
    </location>
</feature>
<feature type="compositionally biased region" description="Pro residues" evidence="1">
    <location>
        <begin position="67"/>
        <end position="79"/>
    </location>
</feature>
<feature type="signal peptide" evidence="2">
    <location>
        <begin position="1"/>
        <end position="18"/>
    </location>
</feature>
<gene>
    <name evidence="4" type="primary">LOC118878593</name>
</gene>
<evidence type="ECO:0000313" key="3">
    <source>
        <dbReference type="Proteomes" id="UP001652628"/>
    </source>
</evidence>
<feature type="compositionally biased region" description="Low complexity" evidence="1">
    <location>
        <begin position="459"/>
        <end position="481"/>
    </location>
</feature>
<protein>
    <submittedName>
        <fullName evidence="4">Zonadhesin</fullName>
    </submittedName>
</protein>
<dbReference type="RefSeq" id="XP_070852697.1">
    <property type="nucleotide sequence ID" value="XM_070996596.1"/>
</dbReference>
<feature type="compositionally biased region" description="Basic and acidic residues" evidence="1">
    <location>
        <begin position="90"/>
        <end position="105"/>
    </location>
</feature>
<dbReference type="Proteomes" id="UP001652628">
    <property type="component" value="Chromosome 3"/>
</dbReference>
<sequence>MRLLTVLLLSAISTFCEGSWTLSSVQPVKTESRPKAKKPVYDLYYYSPGTLGSSFYYGSQTNCQCRPGPPGPPGPPGTPGLPGEQGPPGEKGDLGDRGERGERGRTGRPGYTGYPGPIGPPGSPGKSPSHRHKQGPTIIYLPAITDDKPPKQETTKGSNGNTSSKPDNRKVVLKTIKPQAPQPLRGNSNGINLLKADSQLTKNHKNLNRKRPTASPLSNRKRIIQSNKINTSSKNRKTLTNSQKHKTNTVIRQQTPIRKVIIKTTTTNKTNSSTSNRRPSAPKNKGSKIVEKPSLTNANASINLDIAQVGSELKKNVTIEGVKSDTINFVIYQKKQDNSDATISKEPKLTDKISALNLIDKNVTTIKTDEIQTNAEIFKVTLKDSNLETQENYDLNPFTTYTEETPGLTDTTTTKIETLTIVEKDNVQTEKSLVDEKPSAEVPEVVTTNGTSQDEKTSTELTSSEPTTSTNEPTTFPTEPTISAEDTTIMPEEISTTENAEELGSNPPEVVTTNGTSQDENTTTELTTSEPITSTNEPTTFPTEPTISPEGITIMPGEISTTENVEELGSNPPTDEPVTIKTETPEALATEQDLLDQEDLMLPSTPKEYELGIQVSIIMDTMSATQASLNVL</sequence>
<name>A0ABM4TRV3_DROSZ</name>
<feature type="compositionally biased region" description="Basic and acidic residues" evidence="1">
    <location>
        <begin position="145"/>
        <end position="154"/>
    </location>
</feature>
<feature type="region of interest" description="Disordered" evidence="1">
    <location>
        <begin position="201"/>
        <end position="221"/>
    </location>
</feature>
<evidence type="ECO:0000256" key="1">
    <source>
        <dbReference type="SAM" id="MobiDB-lite"/>
    </source>
</evidence>
<feature type="region of interest" description="Disordered" evidence="1">
    <location>
        <begin position="64"/>
        <end position="170"/>
    </location>
</feature>
<evidence type="ECO:0000256" key="2">
    <source>
        <dbReference type="SAM" id="SignalP"/>
    </source>
</evidence>
<dbReference type="GeneID" id="118878593"/>
<dbReference type="InterPro" id="IPR008160">
    <property type="entry name" value="Collagen"/>
</dbReference>
<organism evidence="3 4">
    <name type="scientific">Drosophila suzukii</name>
    <name type="common">Spotted-wing drosophila fruit fly</name>
    <dbReference type="NCBI Taxonomy" id="28584"/>
    <lineage>
        <taxon>Eukaryota</taxon>
        <taxon>Metazoa</taxon>
        <taxon>Ecdysozoa</taxon>
        <taxon>Arthropoda</taxon>
        <taxon>Hexapoda</taxon>
        <taxon>Insecta</taxon>
        <taxon>Pterygota</taxon>
        <taxon>Neoptera</taxon>
        <taxon>Endopterygota</taxon>
        <taxon>Diptera</taxon>
        <taxon>Brachycera</taxon>
        <taxon>Muscomorpha</taxon>
        <taxon>Ephydroidea</taxon>
        <taxon>Drosophilidae</taxon>
        <taxon>Drosophila</taxon>
        <taxon>Sophophora</taxon>
    </lineage>
</organism>
<accession>A0ABM4TRV3</accession>
<feature type="compositionally biased region" description="Basic residues" evidence="1">
    <location>
        <begin position="202"/>
        <end position="212"/>
    </location>
</feature>
<proteinExistence type="predicted"/>
<feature type="compositionally biased region" description="Basic and acidic residues" evidence="1">
    <location>
        <begin position="429"/>
        <end position="439"/>
    </location>
</feature>